<evidence type="ECO:0000313" key="2">
    <source>
        <dbReference type="EMBL" id="MFC0208880.1"/>
    </source>
</evidence>
<dbReference type="Gene3D" id="3.30.70.2970">
    <property type="entry name" value="Protein of unknown function (DUF541), domain 2"/>
    <property type="match status" value="1"/>
</dbReference>
<proteinExistence type="predicted"/>
<dbReference type="InterPro" id="IPR052022">
    <property type="entry name" value="26kDa_periplasmic_antigen"/>
</dbReference>
<dbReference type="PANTHER" id="PTHR34387">
    <property type="entry name" value="SLR1258 PROTEIN"/>
    <property type="match status" value="1"/>
</dbReference>
<evidence type="ECO:0000256" key="1">
    <source>
        <dbReference type="SAM" id="SignalP"/>
    </source>
</evidence>
<reference evidence="2 3" key="1">
    <citation type="submission" date="2024-09" db="EMBL/GenBank/DDBJ databases">
        <authorList>
            <person name="Sun Q."/>
            <person name="Mori K."/>
        </authorList>
    </citation>
    <scope>NUCLEOTIDE SEQUENCE [LARGE SCALE GENOMIC DNA]</scope>
    <source>
        <strain evidence="2 3">CCM 8543</strain>
    </source>
</reference>
<dbReference type="EMBL" id="JBHLXD010000015">
    <property type="protein sequence ID" value="MFC0208880.1"/>
    <property type="molecule type" value="Genomic_DNA"/>
</dbReference>
<evidence type="ECO:0000313" key="3">
    <source>
        <dbReference type="Proteomes" id="UP001589755"/>
    </source>
</evidence>
<protein>
    <submittedName>
        <fullName evidence="2">SIMPL domain-containing protein</fullName>
    </submittedName>
</protein>
<comment type="caution">
    <text evidence="2">The sequence shown here is derived from an EMBL/GenBank/DDBJ whole genome shotgun (WGS) entry which is preliminary data.</text>
</comment>
<dbReference type="InterPro" id="IPR007497">
    <property type="entry name" value="SIMPL/DUF541"/>
</dbReference>
<dbReference type="PANTHER" id="PTHR34387:SF1">
    <property type="entry name" value="PERIPLASMIC IMMUNOGENIC PROTEIN"/>
    <property type="match status" value="1"/>
</dbReference>
<feature type="signal peptide" evidence="1">
    <location>
        <begin position="1"/>
        <end position="22"/>
    </location>
</feature>
<gene>
    <name evidence="2" type="ORF">ACFFJ2_10775</name>
</gene>
<dbReference type="Proteomes" id="UP001589755">
    <property type="component" value="Unassembled WGS sequence"/>
</dbReference>
<accession>A0ABV6D8D1</accession>
<organism evidence="2 3">
    <name type="scientific">Chelativorans intermedius</name>
    <dbReference type="NCBI Taxonomy" id="515947"/>
    <lineage>
        <taxon>Bacteria</taxon>
        <taxon>Pseudomonadati</taxon>
        <taxon>Pseudomonadota</taxon>
        <taxon>Alphaproteobacteria</taxon>
        <taxon>Hyphomicrobiales</taxon>
        <taxon>Phyllobacteriaceae</taxon>
        <taxon>Chelativorans</taxon>
    </lineage>
</organism>
<keyword evidence="3" id="KW-1185">Reference proteome</keyword>
<sequence length="240" mass="25466">MTRFFIPLALAASVLAVAPAAAQGGGASPRITVTGEGEAWVSPDMAVITLSVLREAETARAAMDESNAAMAAVIEAMKEEGVEPRDLQTSGLSINPQYVYPNDRNDEEKPRIVGYQVTNTLTVRLRDLAKLGGVLDRSVSLGVNQGGNIVFTNDDPSEALTEARKRAVEDALARAQTLAEAAGVSVGDVLRISEQTGMPQPRPLARAMRMEAAADSAVPVEAGENSYKVQVNVTFEIEQE</sequence>
<dbReference type="Pfam" id="PF04402">
    <property type="entry name" value="SIMPL"/>
    <property type="match status" value="1"/>
</dbReference>
<name>A0ABV6D8D1_9HYPH</name>
<feature type="chain" id="PRO_5047223780" evidence="1">
    <location>
        <begin position="23"/>
        <end position="240"/>
    </location>
</feature>
<dbReference type="RefSeq" id="WP_261518367.1">
    <property type="nucleotide sequence ID" value="NZ_JAODNW010000001.1"/>
</dbReference>
<dbReference type="Gene3D" id="3.30.110.170">
    <property type="entry name" value="Protein of unknown function (DUF541), domain 1"/>
    <property type="match status" value="1"/>
</dbReference>
<keyword evidence="1" id="KW-0732">Signal</keyword>